<evidence type="ECO:0000256" key="5">
    <source>
        <dbReference type="SAM" id="Phobius"/>
    </source>
</evidence>
<keyword evidence="2 5" id="KW-0812">Transmembrane</keyword>
<keyword evidence="8" id="KW-1185">Reference proteome</keyword>
<name>A0A1I4D6Z6_9PSEU</name>
<reference evidence="7 8" key="1">
    <citation type="submission" date="2016-10" db="EMBL/GenBank/DDBJ databases">
        <authorList>
            <person name="de Groot N.N."/>
        </authorList>
    </citation>
    <scope>NUCLEOTIDE SEQUENCE [LARGE SCALE GENOMIC DNA]</scope>
    <source>
        <strain evidence="7 8">DSM 44468</strain>
    </source>
</reference>
<dbReference type="FunFam" id="1.20.1250.20:FF:000231">
    <property type="entry name" value="EmrB/QacA subfamily drug resistance transporter"/>
    <property type="match status" value="1"/>
</dbReference>
<feature type="domain" description="Major facilitator superfamily (MFS) profile" evidence="6">
    <location>
        <begin position="1"/>
        <end position="384"/>
    </location>
</feature>
<dbReference type="Proteomes" id="UP000199025">
    <property type="component" value="Unassembled WGS sequence"/>
</dbReference>
<dbReference type="PROSITE" id="PS50850">
    <property type="entry name" value="MFS"/>
    <property type="match status" value="1"/>
</dbReference>
<proteinExistence type="predicted"/>
<dbReference type="Gene3D" id="1.20.1720.10">
    <property type="entry name" value="Multidrug resistance protein D"/>
    <property type="match status" value="1"/>
</dbReference>
<feature type="transmembrane region" description="Helical" evidence="5">
    <location>
        <begin position="245"/>
        <end position="263"/>
    </location>
</feature>
<feature type="transmembrane region" description="Helical" evidence="5">
    <location>
        <begin position="138"/>
        <end position="157"/>
    </location>
</feature>
<evidence type="ECO:0000256" key="1">
    <source>
        <dbReference type="ARBA" id="ARBA00004651"/>
    </source>
</evidence>
<dbReference type="InterPro" id="IPR011701">
    <property type="entry name" value="MFS"/>
</dbReference>
<feature type="transmembrane region" description="Helical" evidence="5">
    <location>
        <begin position="115"/>
        <end position="132"/>
    </location>
</feature>
<gene>
    <name evidence="7" type="ORF">SAMN05421835_14033</name>
</gene>
<evidence type="ECO:0000313" key="8">
    <source>
        <dbReference type="Proteomes" id="UP000199025"/>
    </source>
</evidence>
<dbReference type="PANTHER" id="PTHR23501:SF197">
    <property type="entry name" value="COMD"/>
    <property type="match status" value="1"/>
</dbReference>
<evidence type="ECO:0000259" key="6">
    <source>
        <dbReference type="PROSITE" id="PS50850"/>
    </source>
</evidence>
<feature type="transmembrane region" description="Helical" evidence="5">
    <location>
        <begin position="269"/>
        <end position="292"/>
    </location>
</feature>
<comment type="subcellular location">
    <subcellularLocation>
        <location evidence="1">Cell membrane</location>
        <topology evidence="1">Multi-pass membrane protein</topology>
    </subcellularLocation>
</comment>
<evidence type="ECO:0000256" key="3">
    <source>
        <dbReference type="ARBA" id="ARBA00022989"/>
    </source>
</evidence>
<sequence>MLSGLSADAGLLIAARVVQGIGAGGLMALIQVIIATMIPPRELGRYSGYFGAVFAVGTSAGPLIGGLIVDTGWLGWRWCFFVGVPFAVVALVVLQKTLKLPVVKGSVKINWAGSALLTAAASLLLIWVTLAGDRYAWLSWQTAALLAGTLVLALAFVAVERRAAAPVLPLWLFRTRTVVLAIIAGLAVGVALYAAATYVSQYFQLAEGRSPTMAGILALPQILGLALASSVAGRIISATGRWKPFLVAGAVLITGGLTLLGFTERDTPYWRLALAMGLLGLGLGVMLQNLVLAVQNQVRPGQLGAATSSVSFFRTLGGTIGVSALGAVLAADVGQRVMAGLGVPAGGSLSRPAGLPAPVRAVVEDAYGQATGTIFRYAVPLRTTNAVTADGPR</sequence>
<dbReference type="InterPro" id="IPR036259">
    <property type="entry name" value="MFS_trans_sf"/>
</dbReference>
<dbReference type="InterPro" id="IPR020846">
    <property type="entry name" value="MFS_dom"/>
</dbReference>
<keyword evidence="4 5" id="KW-0472">Membrane</keyword>
<dbReference type="GO" id="GO:0022857">
    <property type="term" value="F:transmembrane transporter activity"/>
    <property type="evidence" value="ECO:0007669"/>
    <property type="project" value="InterPro"/>
</dbReference>
<accession>A0A1I4D6Z6</accession>
<dbReference type="AlphaFoldDB" id="A0A1I4D6Z6"/>
<evidence type="ECO:0000256" key="2">
    <source>
        <dbReference type="ARBA" id="ARBA00022692"/>
    </source>
</evidence>
<feature type="transmembrane region" description="Helical" evidence="5">
    <location>
        <begin position="46"/>
        <end position="69"/>
    </location>
</feature>
<dbReference type="RefSeq" id="WP_218153612.1">
    <property type="nucleotide sequence ID" value="NZ_CBDQZW010000065.1"/>
</dbReference>
<dbReference type="SUPFAM" id="SSF103473">
    <property type="entry name" value="MFS general substrate transporter"/>
    <property type="match status" value="1"/>
</dbReference>
<evidence type="ECO:0000256" key="4">
    <source>
        <dbReference type="ARBA" id="ARBA00023136"/>
    </source>
</evidence>
<feature type="transmembrane region" description="Helical" evidence="5">
    <location>
        <begin position="212"/>
        <end position="233"/>
    </location>
</feature>
<dbReference type="Gene3D" id="1.20.1250.20">
    <property type="entry name" value="MFS general substrate transporter like domains"/>
    <property type="match status" value="1"/>
</dbReference>
<dbReference type="GO" id="GO:0005886">
    <property type="term" value="C:plasma membrane"/>
    <property type="evidence" value="ECO:0007669"/>
    <property type="project" value="UniProtKB-SubCell"/>
</dbReference>
<feature type="transmembrane region" description="Helical" evidence="5">
    <location>
        <begin position="75"/>
        <end position="94"/>
    </location>
</feature>
<protein>
    <submittedName>
        <fullName evidence="7">Major Facilitator Superfamily protein</fullName>
    </submittedName>
</protein>
<organism evidence="7 8">
    <name type="scientific">Amycolatopsis sacchari</name>
    <dbReference type="NCBI Taxonomy" id="115433"/>
    <lineage>
        <taxon>Bacteria</taxon>
        <taxon>Bacillati</taxon>
        <taxon>Actinomycetota</taxon>
        <taxon>Actinomycetes</taxon>
        <taxon>Pseudonocardiales</taxon>
        <taxon>Pseudonocardiaceae</taxon>
        <taxon>Amycolatopsis</taxon>
    </lineage>
</organism>
<feature type="transmembrane region" description="Helical" evidence="5">
    <location>
        <begin position="12"/>
        <end position="34"/>
    </location>
</feature>
<dbReference type="EMBL" id="FORP01000040">
    <property type="protein sequence ID" value="SFK87751.1"/>
    <property type="molecule type" value="Genomic_DNA"/>
</dbReference>
<evidence type="ECO:0000313" key="7">
    <source>
        <dbReference type="EMBL" id="SFK87751.1"/>
    </source>
</evidence>
<dbReference type="STRING" id="115433.SAMN05421835_14033"/>
<dbReference type="PANTHER" id="PTHR23501">
    <property type="entry name" value="MAJOR FACILITATOR SUPERFAMILY"/>
    <property type="match status" value="1"/>
</dbReference>
<dbReference type="PRINTS" id="PR01036">
    <property type="entry name" value="TCRTETB"/>
</dbReference>
<dbReference type="Pfam" id="PF07690">
    <property type="entry name" value="MFS_1"/>
    <property type="match status" value="1"/>
</dbReference>
<keyword evidence="3 5" id="KW-1133">Transmembrane helix</keyword>
<feature type="transmembrane region" description="Helical" evidence="5">
    <location>
        <begin position="178"/>
        <end position="200"/>
    </location>
</feature>